<sequence length="102" mass="10269">MRGIGQGVAVVEVAGDQFGAERPDRLGAVRSGVANERAHGYAGGEQRAGGGAALLSGGAGDEDGCGVCSHEAAPEVREHETADLAVSSAIRYGGPRRLANVR</sequence>
<name>A0ABN1Q8Z8_9ACTN</name>
<dbReference type="EMBL" id="BAAAHQ010000025">
    <property type="protein sequence ID" value="GAA0939326.1"/>
    <property type="molecule type" value="Genomic_DNA"/>
</dbReference>
<organism evidence="1 2">
    <name type="scientific">Nonomuraea longicatena</name>
    <dbReference type="NCBI Taxonomy" id="83682"/>
    <lineage>
        <taxon>Bacteria</taxon>
        <taxon>Bacillati</taxon>
        <taxon>Actinomycetota</taxon>
        <taxon>Actinomycetes</taxon>
        <taxon>Streptosporangiales</taxon>
        <taxon>Streptosporangiaceae</taxon>
        <taxon>Nonomuraea</taxon>
    </lineage>
</organism>
<proteinExistence type="predicted"/>
<gene>
    <name evidence="1" type="ORF">GCM10009560_49950</name>
</gene>
<comment type="caution">
    <text evidence="1">The sequence shown here is derived from an EMBL/GenBank/DDBJ whole genome shotgun (WGS) entry which is preliminary data.</text>
</comment>
<accession>A0ABN1Q8Z8</accession>
<dbReference type="Proteomes" id="UP001501578">
    <property type="component" value="Unassembled WGS sequence"/>
</dbReference>
<keyword evidence="2" id="KW-1185">Reference proteome</keyword>
<reference evidence="1 2" key="1">
    <citation type="journal article" date="2019" name="Int. J. Syst. Evol. Microbiol.">
        <title>The Global Catalogue of Microorganisms (GCM) 10K type strain sequencing project: providing services to taxonomists for standard genome sequencing and annotation.</title>
        <authorList>
            <consortium name="The Broad Institute Genomics Platform"/>
            <consortium name="The Broad Institute Genome Sequencing Center for Infectious Disease"/>
            <person name="Wu L."/>
            <person name="Ma J."/>
        </authorList>
    </citation>
    <scope>NUCLEOTIDE SEQUENCE [LARGE SCALE GENOMIC DNA]</scope>
    <source>
        <strain evidence="1 2">JCM 11136</strain>
    </source>
</reference>
<protein>
    <submittedName>
        <fullName evidence="1">Uncharacterized protein</fullName>
    </submittedName>
</protein>
<evidence type="ECO:0000313" key="2">
    <source>
        <dbReference type="Proteomes" id="UP001501578"/>
    </source>
</evidence>
<evidence type="ECO:0000313" key="1">
    <source>
        <dbReference type="EMBL" id="GAA0939326.1"/>
    </source>
</evidence>